<proteinExistence type="predicted"/>
<name>A0A0L8FI95_OCTBM</name>
<reference evidence="1" key="1">
    <citation type="submission" date="2015-07" db="EMBL/GenBank/DDBJ databases">
        <title>MeaNS - Measles Nucleotide Surveillance Program.</title>
        <authorList>
            <person name="Tran T."/>
            <person name="Druce J."/>
        </authorList>
    </citation>
    <scope>NUCLEOTIDE SEQUENCE</scope>
    <source>
        <strain evidence="1">UCB-OBI-ISO-001</strain>
        <tissue evidence="1">Gonad</tissue>
    </source>
</reference>
<accession>A0A0L8FI95</accession>
<organism evidence="1">
    <name type="scientific">Octopus bimaculoides</name>
    <name type="common">California two-spotted octopus</name>
    <dbReference type="NCBI Taxonomy" id="37653"/>
    <lineage>
        <taxon>Eukaryota</taxon>
        <taxon>Metazoa</taxon>
        <taxon>Spiralia</taxon>
        <taxon>Lophotrochozoa</taxon>
        <taxon>Mollusca</taxon>
        <taxon>Cephalopoda</taxon>
        <taxon>Coleoidea</taxon>
        <taxon>Octopodiformes</taxon>
        <taxon>Octopoda</taxon>
        <taxon>Incirrata</taxon>
        <taxon>Octopodidae</taxon>
        <taxon>Octopus</taxon>
    </lineage>
</organism>
<evidence type="ECO:0000313" key="1">
    <source>
        <dbReference type="EMBL" id="KOF63413.1"/>
    </source>
</evidence>
<dbReference type="AlphaFoldDB" id="A0A0L8FI95"/>
<protein>
    <submittedName>
        <fullName evidence="1">Uncharacterized protein</fullName>
    </submittedName>
</protein>
<gene>
    <name evidence="1" type="ORF">OCBIM_22019104mg</name>
</gene>
<dbReference type="EMBL" id="KQ430964">
    <property type="protein sequence ID" value="KOF63413.1"/>
    <property type="molecule type" value="Genomic_DNA"/>
</dbReference>
<sequence>MVYCNLYSLMFHLYKGLIKHCYLLENITFTQLVTPQFTYSDVSQPRGKRHIENTIFATASIG</sequence>